<organism evidence="7 8">
    <name type="scientific">Paeniglutamicibacter cryotolerans</name>
    <dbReference type="NCBI Taxonomy" id="670079"/>
    <lineage>
        <taxon>Bacteria</taxon>
        <taxon>Bacillati</taxon>
        <taxon>Actinomycetota</taxon>
        <taxon>Actinomycetes</taxon>
        <taxon>Micrococcales</taxon>
        <taxon>Micrococcaceae</taxon>
        <taxon>Paeniglutamicibacter</taxon>
    </lineage>
</organism>
<dbReference type="InterPro" id="IPR049453">
    <property type="entry name" value="Memb_transporter_dom"/>
</dbReference>
<comment type="caution">
    <text evidence="7">The sequence shown here is derived from an EMBL/GenBank/DDBJ whole genome shotgun (WGS) entry which is preliminary data.</text>
</comment>
<dbReference type="Pfam" id="PF13515">
    <property type="entry name" value="FUSC_2"/>
    <property type="match status" value="1"/>
</dbReference>
<feature type="transmembrane region" description="Helical" evidence="5">
    <location>
        <begin position="71"/>
        <end position="91"/>
    </location>
</feature>
<evidence type="ECO:0000256" key="2">
    <source>
        <dbReference type="ARBA" id="ARBA00022692"/>
    </source>
</evidence>
<dbReference type="EMBL" id="JACHVS010000001">
    <property type="protein sequence ID" value="MBB2995270.1"/>
    <property type="molecule type" value="Genomic_DNA"/>
</dbReference>
<reference evidence="7 8" key="1">
    <citation type="submission" date="2020-08" db="EMBL/GenBank/DDBJ databases">
        <title>Sequencing the genomes of 1000 actinobacteria strains.</title>
        <authorList>
            <person name="Klenk H.-P."/>
        </authorList>
    </citation>
    <scope>NUCLEOTIDE SEQUENCE [LARGE SCALE GENOMIC DNA]</scope>
    <source>
        <strain evidence="7 8">DSM 22826</strain>
    </source>
</reference>
<comment type="subcellular location">
    <subcellularLocation>
        <location evidence="1">Membrane</location>
        <topology evidence="1">Multi-pass membrane protein</topology>
    </subcellularLocation>
</comment>
<dbReference type="Proteomes" id="UP000523000">
    <property type="component" value="Unassembled WGS sequence"/>
</dbReference>
<protein>
    <recommendedName>
        <fullName evidence="6">Integral membrane bound transporter domain-containing protein</fullName>
    </recommendedName>
</protein>
<evidence type="ECO:0000313" key="7">
    <source>
        <dbReference type="EMBL" id="MBB2995270.1"/>
    </source>
</evidence>
<evidence type="ECO:0000256" key="5">
    <source>
        <dbReference type="SAM" id="Phobius"/>
    </source>
</evidence>
<feature type="transmembrane region" description="Helical" evidence="5">
    <location>
        <begin position="43"/>
        <end position="59"/>
    </location>
</feature>
<feature type="transmembrane region" description="Helical" evidence="5">
    <location>
        <begin position="256"/>
        <end position="281"/>
    </location>
</feature>
<keyword evidence="2 5" id="KW-0812">Transmembrane</keyword>
<feature type="transmembrane region" description="Helical" evidence="5">
    <location>
        <begin position="194"/>
        <end position="219"/>
    </location>
</feature>
<feature type="transmembrane region" description="Helical" evidence="5">
    <location>
        <begin position="128"/>
        <end position="145"/>
    </location>
</feature>
<evidence type="ECO:0000259" key="6">
    <source>
        <dbReference type="Pfam" id="PF13515"/>
    </source>
</evidence>
<keyword evidence="3 5" id="KW-1133">Transmembrane helix</keyword>
<evidence type="ECO:0000256" key="4">
    <source>
        <dbReference type="ARBA" id="ARBA00023136"/>
    </source>
</evidence>
<evidence type="ECO:0000313" key="8">
    <source>
        <dbReference type="Proteomes" id="UP000523000"/>
    </source>
</evidence>
<dbReference type="RefSeq" id="WP_183510563.1">
    <property type="nucleotide sequence ID" value="NZ_BAABGK010000022.1"/>
</dbReference>
<proteinExistence type="predicted"/>
<evidence type="ECO:0000256" key="3">
    <source>
        <dbReference type="ARBA" id="ARBA00022989"/>
    </source>
</evidence>
<dbReference type="GO" id="GO:0016020">
    <property type="term" value="C:membrane"/>
    <property type="evidence" value="ECO:0007669"/>
    <property type="project" value="UniProtKB-SubCell"/>
</dbReference>
<name>A0A839QHA1_9MICC</name>
<keyword evidence="8" id="KW-1185">Reference proteome</keyword>
<gene>
    <name evidence="7" type="ORF">E9229_001461</name>
</gene>
<feature type="domain" description="Integral membrane bound transporter" evidence="6">
    <location>
        <begin position="212"/>
        <end position="336"/>
    </location>
</feature>
<dbReference type="AlphaFoldDB" id="A0A839QHA1"/>
<accession>A0A839QHA1</accession>
<sequence length="349" mass="36760">MNKGIGSLLTLGPGNRDHLIGLRTALGIFVPLVTLLLLDRLDLTVFVVFGAFTGIYGRVQGYGNRLYAQARAGAVFLVVMALAMAASTYLIDHKDPSRGTWTIVGLTALMAGVASVVVAWLRLRPAGSLFHIFAFAAIASLPAQPPVAQGLGTALATIVFSILLGLAGILRPGYRSLAPFIPRRPVGAVERRMILLEGVGYLVAAGLAGSAAALLGPALSTGHPYWAMVAAVVPLVGHTTAHRIRRGLHRVLGTLVGLGLMALIVVAHPPVWALILVIGAAQFAAEMFVTRNYFIAQIFVTPLALVGVSLVTGPSVQLFYDRALETVLGSAIGVLVVLAPKFWWGQRTV</sequence>
<feature type="transmembrane region" description="Helical" evidence="5">
    <location>
        <begin position="293"/>
        <end position="311"/>
    </location>
</feature>
<feature type="transmembrane region" description="Helical" evidence="5">
    <location>
        <begin position="151"/>
        <end position="174"/>
    </location>
</feature>
<feature type="transmembrane region" description="Helical" evidence="5">
    <location>
        <begin position="323"/>
        <end position="344"/>
    </location>
</feature>
<feature type="transmembrane region" description="Helical" evidence="5">
    <location>
        <begin position="20"/>
        <end position="37"/>
    </location>
</feature>
<feature type="transmembrane region" description="Helical" evidence="5">
    <location>
        <begin position="103"/>
        <end position="121"/>
    </location>
</feature>
<keyword evidence="4 5" id="KW-0472">Membrane</keyword>
<evidence type="ECO:0000256" key="1">
    <source>
        <dbReference type="ARBA" id="ARBA00004141"/>
    </source>
</evidence>